<keyword evidence="3" id="KW-1185">Reference proteome</keyword>
<accession>A0ABY3Q8M8</accession>
<name>A0ABY3Q8M8_9PSED</name>
<dbReference type="Proteomes" id="UP001162907">
    <property type="component" value="Chromosome"/>
</dbReference>
<feature type="transmembrane region" description="Helical" evidence="1">
    <location>
        <begin position="63"/>
        <end position="85"/>
    </location>
</feature>
<reference evidence="2 3" key="1">
    <citation type="journal article" date="2022" name="Int. J. Syst. Evol. Microbiol.">
        <title>Pseudomonas fitomaticsae sp. nov., isolated at Marimurtra Botanical Garden in Blanes, Catalonia, Spain.</title>
        <authorList>
            <person name="Atanasov K.E."/>
            <person name="Galbis D.M."/>
            <person name="Cornado D."/>
            <person name="Serpico A."/>
            <person name="Sanchez G."/>
            <person name="Bosch M."/>
            <person name="Ferrer A."/>
            <person name="Altabella T."/>
        </authorList>
    </citation>
    <scope>NUCLEOTIDE SEQUENCE [LARGE SCALE GENOMIC DNA]</scope>
    <source>
        <strain evidence="2 3">FIT81</strain>
    </source>
</reference>
<protein>
    <submittedName>
        <fullName evidence="2">Uncharacterized protein</fullName>
    </submittedName>
</protein>
<keyword evidence="1" id="KW-0812">Transmembrane</keyword>
<evidence type="ECO:0000313" key="3">
    <source>
        <dbReference type="Proteomes" id="UP001162907"/>
    </source>
</evidence>
<sequence length="174" mass="17955">MTSEKIDWVVREFRFSRPQKRDTAGCPFLRLALADGSTFHGLTPRAQIMVVDIPATAAARGGIAVGTLVVVIDVAAGTATLLRVAPRTQVMIIDVAATAAALFGIAIGALVMVVNVAAGTAALLRVTRRPQIVIIDVAATAAALPCIAIGTLIVVINVAATGKAVAAEHQQHCE</sequence>
<keyword evidence="1" id="KW-1133">Transmembrane helix</keyword>
<proteinExistence type="predicted"/>
<feature type="transmembrane region" description="Helical" evidence="1">
    <location>
        <begin position="92"/>
        <end position="117"/>
    </location>
</feature>
<feature type="transmembrane region" description="Helical" evidence="1">
    <location>
        <begin position="137"/>
        <end position="160"/>
    </location>
</feature>
<gene>
    <name evidence="2" type="ORF">KJY40_12475</name>
</gene>
<keyword evidence="1" id="KW-0472">Membrane</keyword>
<evidence type="ECO:0000256" key="1">
    <source>
        <dbReference type="SAM" id="Phobius"/>
    </source>
</evidence>
<organism evidence="2 3">
    <name type="scientific">Pseudomonas fitomaticsae</name>
    <dbReference type="NCBI Taxonomy" id="2837969"/>
    <lineage>
        <taxon>Bacteria</taxon>
        <taxon>Pseudomonadati</taxon>
        <taxon>Pseudomonadota</taxon>
        <taxon>Gammaproteobacteria</taxon>
        <taxon>Pseudomonadales</taxon>
        <taxon>Pseudomonadaceae</taxon>
        <taxon>Pseudomonas</taxon>
    </lineage>
</organism>
<dbReference type="EMBL" id="CP075567">
    <property type="protein sequence ID" value="UFQ02463.1"/>
    <property type="molecule type" value="Genomic_DNA"/>
</dbReference>
<evidence type="ECO:0000313" key="2">
    <source>
        <dbReference type="EMBL" id="UFQ02463.1"/>
    </source>
</evidence>